<dbReference type="EMBL" id="BJYZ01000030">
    <property type="protein sequence ID" value="GEO41712.1"/>
    <property type="molecule type" value="Genomic_DNA"/>
</dbReference>
<feature type="chain" id="PRO_5022143369" evidence="2">
    <location>
        <begin position="26"/>
        <end position="325"/>
    </location>
</feature>
<dbReference type="Proteomes" id="UP000321523">
    <property type="component" value="Unassembled WGS sequence"/>
</dbReference>
<dbReference type="Gene3D" id="3.40.190.150">
    <property type="entry name" value="Bordetella uptake gene, domain 1"/>
    <property type="match status" value="1"/>
</dbReference>
<dbReference type="PANTHER" id="PTHR42928">
    <property type="entry name" value="TRICARBOXYLATE-BINDING PROTEIN"/>
    <property type="match status" value="1"/>
</dbReference>
<proteinExistence type="inferred from homology"/>
<dbReference type="Gene3D" id="3.40.190.10">
    <property type="entry name" value="Periplasmic binding protein-like II"/>
    <property type="match status" value="1"/>
</dbReference>
<dbReference type="InterPro" id="IPR042100">
    <property type="entry name" value="Bug_dom1"/>
</dbReference>
<dbReference type="CDD" id="cd07012">
    <property type="entry name" value="PBP2_Bug_TTT"/>
    <property type="match status" value="1"/>
</dbReference>
<evidence type="ECO:0000313" key="4">
    <source>
        <dbReference type="Proteomes" id="UP000321523"/>
    </source>
</evidence>
<dbReference type="SUPFAM" id="SSF53850">
    <property type="entry name" value="Periplasmic binding protein-like II"/>
    <property type="match status" value="1"/>
</dbReference>
<feature type="signal peptide" evidence="2">
    <location>
        <begin position="1"/>
        <end position="25"/>
    </location>
</feature>
<comment type="similarity">
    <text evidence="1">Belongs to the UPF0065 (bug) family.</text>
</comment>
<evidence type="ECO:0000256" key="2">
    <source>
        <dbReference type="SAM" id="SignalP"/>
    </source>
</evidence>
<name>A0A512DZ52_9PROT</name>
<gene>
    <name evidence="3" type="ORF">SAE02_58600</name>
</gene>
<organism evidence="3 4">
    <name type="scientific">Skermanella aerolata</name>
    <dbReference type="NCBI Taxonomy" id="393310"/>
    <lineage>
        <taxon>Bacteria</taxon>
        <taxon>Pseudomonadati</taxon>
        <taxon>Pseudomonadota</taxon>
        <taxon>Alphaproteobacteria</taxon>
        <taxon>Rhodospirillales</taxon>
        <taxon>Azospirillaceae</taxon>
        <taxon>Skermanella</taxon>
    </lineage>
</organism>
<comment type="caution">
    <text evidence="3">The sequence shown here is derived from an EMBL/GenBank/DDBJ whole genome shotgun (WGS) entry which is preliminary data.</text>
</comment>
<accession>A0A512DZ52</accession>
<keyword evidence="2" id="KW-0732">Signal</keyword>
<dbReference type="PANTHER" id="PTHR42928:SF5">
    <property type="entry name" value="BLR1237 PROTEIN"/>
    <property type="match status" value="1"/>
</dbReference>
<keyword evidence="4" id="KW-1185">Reference proteome</keyword>
<dbReference type="RefSeq" id="WP_052832183.1">
    <property type="nucleotide sequence ID" value="NZ_BJYZ01000030.1"/>
</dbReference>
<sequence>MLRKKSTFIAAAAVVASVFASPVLAQTYPNKTIRLLVPYAAGGGTDAIARVVAQGITAQLGQQVVVENNGSAGGNLATQQAAKSDPDGYTMLMANQGPMVVNPHLFKNVKIDPLTAFDPVTLIAEAPLVVVVPENSHITSVKQLVEEAAKAPGKMTYGSAGNGSASHLATLLLAETANLDMVHAPYKGAGPAITDLLGGRLDFMVTTIPSVFGFIDSGKLKPLAVTTSHRTKRLPDLPTIAESGWPNYQAAAWYGFAVPKGTPPEIIKTLRDATVAAINSPEVVPRLAIEGAEPVGNTPEEFAAFMKQESARWAEVIKKAGIGLD</sequence>
<dbReference type="Pfam" id="PF03401">
    <property type="entry name" value="TctC"/>
    <property type="match status" value="1"/>
</dbReference>
<dbReference type="InterPro" id="IPR005064">
    <property type="entry name" value="BUG"/>
</dbReference>
<evidence type="ECO:0000313" key="3">
    <source>
        <dbReference type="EMBL" id="GEO41712.1"/>
    </source>
</evidence>
<dbReference type="OrthoDB" id="7250553at2"/>
<evidence type="ECO:0000256" key="1">
    <source>
        <dbReference type="ARBA" id="ARBA00006987"/>
    </source>
</evidence>
<dbReference type="AlphaFoldDB" id="A0A512DZ52"/>
<protein>
    <submittedName>
        <fullName evidence="3">MFS transporter</fullName>
    </submittedName>
</protein>
<reference evidence="3 4" key="1">
    <citation type="submission" date="2019-07" db="EMBL/GenBank/DDBJ databases">
        <title>Whole genome shotgun sequence of Skermanella aerolata NBRC 106429.</title>
        <authorList>
            <person name="Hosoyama A."/>
            <person name="Uohara A."/>
            <person name="Ohji S."/>
            <person name="Ichikawa N."/>
        </authorList>
    </citation>
    <scope>NUCLEOTIDE SEQUENCE [LARGE SCALE GENOMIC DNA]</scope>
    <source>
        <strain evidence="3 4">NBRC 106429</strain>
    </source>
</reference>
<dbReference type="PIRSF" id="PIRSF017082">
    <property type="entry name" value="YflP"/>
    <property type="match status" value="1"/>
</dbReference>